<keyword evidence="2" id="KW-0479">Metal-binding</keyword>
<proteinExistence type="inferred from homology"/>
<dbReference type="Gene3D" id="3.60.21.10">
    <property type="match status" value="1"/>
</dbReference>
<dbReference type="InterPro" id="IPR050126">
    <property type="entry name" value="Ap4A_hydrolase"/>
</dbReference>
<name>A0A2S6N420_RHOGL</name>
<dbReference type="EMBL" id="NHRY01000229">
    <property type="protein sequence ID" value="PPQ29352.1"/>
    <property type="molecule type" value="Genomic_DNA"/>
</dbReference>
<dbReference type="SUPFAM" id="SSF56300">
    <property type="entry name" value="Metallo-dependent phosphatases"/>
    <property type="match status" value="1"/>
</dbReference>
<reference evidence="4 5" key="1">
    <citation type="journal article" date="2018" name="Arch. Microbiol.">
        <title>New insights into the metabolic potential of the phototrophic purple bacterium Rhodopila globiformis DSM 161(T) from its draft genome sequence and evidence for a vanadium-dependent nitrogenase.</title>
        <authorList>
            <person name="Imhoff J.F."/>
            <person name="Rahn T."/>
            <person name="Kunzel S."/>
            <person name="Neulinger S.C."/>
        </authorList>
    </citation>
    <scope>NUCLEOTIDE SEQUENCE [LARGE SCALE GENOMIC DNA]</scope>
    <source>
        <strain evidence="4 5">DSM 161</strain>
    </source>
</reference>
<dbReference type="GO" id="GO:0046872">
    <property type="term" value="F:metal ion binding"/>
    <property type="evidence" value="ECO:0007669"/>
    <property type="project" value="UniProtKB-KW"/>
</dbReference>
<evidence type="ECO:0000256" key="1">
    <source>
        <dbReference type="ARBA" id="ARBA00008950"/>
    </source>
</evidence>
<gene>
    <name evidence="4" type="ORF">CCS01_22005</name>
</gene>
<dbReference type="GO" id="GO:0005737">
    <property type="term" value="C:cytoplasm"/>
    <property type="evidence" value="ECO:0007669"/>
    <property type="project" value="TreeGrafter"/>
</dbReference>
<dbReference type="InterPro" id="IPR000979">
    <property type="entry name" value="Phosphodiesterase_MJ0936/Vps29"/>
</dbReference>
<protein>
    <recommendedName>
        <fullName evidence="2">Phosphoesterase</fullName>
        <ecNumber evidence="2">3.1.4.-</ecNumber>
    </recommendedName>
</protein>
<dbReference type="GO" id="GO:0016791">
    <property type="term" value="F:phosphatase activity"/>
    <property type="evidence" value="ECO:0007669"/>
    <property type="project" value="TreeGrafter"/>
</dbReference>
<dbReference type="PANTHER" id="PTHR42850">
    <property type="entry name" value="METALLOPHOSPHOESTERASE"/>
    <property type="match status" value="1"/>
</dbReference>
<accession>A0A2S6N420</accession>
<dbReference type="PANTHER" id="PTHR42850:SF2">
    <property type="entry name" value="BLL5683 PROTEIN"/>
    <property type="match status" value="1"/>
</dbReference>
<dbReference type="InterPro" id="IPR029052">
    <property type="entry name" value="Metallo-depent_PP-like"/>
</dbReference>
<evidence type="ECO:0000259" key="3">
    <source>
        <dbReference type="Pfam" id="PF12850"/>
    </source>
</evidence>
<dbReference type="AlphaFoldDB" id="A0A2S6N420"/>
<keyword evidence="5" id="KW-1185">Reference proteome</keyword>
<comment type="cofactor">
    <cofactor evidence="2">
        <name>a divalent metal cation</name>
        <dbReference type="ChEBI" id="CHEBI:60240"/>
    </cofactor>
</comment>
<evidence type="ECO:0000313" key="5">
    <source>
        <dbReference type="Proteomes" id="UP000239724"/>
    </source>
</evidence>
<comment type="similarity">
    <text evidence="1 2">Belongs to the metallophosphoesterase superfamily. YfcE family.</text>
</comment>
<sequence length="274" mass="30246">MRPTGARSSGRRRTAFHAAWPGVAGGRGWCAGPRQAGRSSWRRSSVRFRRQPTDRRAVSPNPRAACYGLGQRNGRTLLKVGIVSDLHCNIQGLDLALAAMGSVDELLCLGDSIFEYQFSNAVVARLRERGAHVIQGNHEEVFLSDAGARARERPGIDPELLGFLAAQPHRKYLELGRKRLLLIHSTPWEPRGDYVHPHSPKLDRFAEADADIVLYGHTHCQVVRRIGGVLVINPGSAGDARDSRNDRQLSCAVLDTDTEEVSVIDYSDPRFAAR</sequence>
<organism evidence="4 5">
    <name type="scientific">Rhodopila globiformis</name>
    <name type="common">Rhodopseudomonas globiformis</name>
    <dbReference type="NCBI Taxonomy" id="1071"/>
    <lineage>
        <taxon>Bacteria</taxon>
        <taxon>Pseudomonadati</taxon>
        <taxon>Pseudomonadota</taxon>
        <taxon>Alphaproteobacteria</taxon>
        <taxon>Acetobacterales</taxon>
        <taxon>Acetobacteraceae</taxon>
        <taxon>Rhodopila</taxon>
    </lineage>
</organism>
<dbReference type="EC" id="3.1.4.-" evidence="2"/>
<comment type="caution">
    <text evidence="4">The sequence shown here is derived from an EMBL/GenBank/DDBJ whole genome shotgun (WGS) entry which is preliminary data.</text>
</comment>
<feature type="domain" description="Calcineurin-like phosphoesterase" evidence="3">
    <location>
        <begin position="78"/>
        <end position="258"/>
    </location>
</feature>
<dbReference type="Proteomes" id="UP000239724">
    <property type="component" value="Unassembled WGS sequence"/>
</dbReference>
<evidence type="ECO:0000313" key="4">
    <source>
        <dbReference type="EMBL" id="PPQ29352.1"/>
    </source>
</evidence>
<dbReference type="NCBIfam" id="TIGR00040">
    <property type="entry name" value="yfcE"/>
    <property type="match status" value="1"/>
</dbReference>
<dbReference type="InterPro" id="IPR024654">
    <property type="entry name" value="Calcineurin-like_PHP_lpxH"/>
</dbReference>
<evidence type="ECO:0000256" key="2">
    <source>
        <dbReference type="RuleBase" id="RU362039"/>
    </source>
</evidence>
<dbReference type="Pfam" id="PF12850">
    <property type="entry name" value="Metallophos_2"/>
    <property type="match status" value="1"/>
</dbReference>